<reference evidence="3" key="1">
    <citation type="submission" date="2009-01" db="EMBL/GenBank/DDBJ databases">
        <title>Complete sequence of Anaeromyxobacter dehalogenans 2CP-1.</title>
        <authorList>
            <consortium name="US DOE Joint Genome Institute"/>
            <person name="Lucas S."/>
            <person name="Copeland A."/>
            <person name="Lapidus A."/>
            <person name="Glavina del Rio T."/>
            <person name="Dalin E."/>
            <person name="Tice H."/>
            <person name="Bruce D."/>
            <person name="Goodwin L."/>
            <person name="Pitluck S."/>
            <person name="Saunders E."/>
            <person name="Brettin T."/>
            <person name="Detter J.C."/>
            <person name="Han C."/>
            <person name="Larimer F."/>
            <person name="Land M."/>
            <person name="Hauser L."/>
            <person name="Kyrpides N."/>
            <person name="Ovchinnikova G."/>
            <person name="Beliaev A.S."/>
            <person name="Richardson P."/>
        </authorList>
    </citation>
    <scope>NUCLEOTIDE SEQUENCE</scope>
    <source>
        <strain evidence="3">2CP-1</strain>
    </source>
</reference>
<proteinExistence type="predicted"/>
<feature type="signal peptide" evidence="2">
    <location>
        <begin position="1"/>
        <end position="21"/>
    </location>
</feature>
<dbReference type="EMBL" id="CP001359">
    <property type="protein sequence ID" value="ACL63721.1"/>
    <property type="molecule type" value="Genomic_DNA"/>
</dbReference>
<evidence type="ECO:0000313" key="4">
    <source>
        <dbReference type="Proteomes" id="UP000007089"/>
    </source>
</evidence>
<feature type="chain" id="PRO_5002872645" evidence="2">
    <location>
        <begin position="22"/>
        <end position="495"/>
    </location>
</feature>
<dbReference type="AlphaFoldDB" id="B8JA18"/>
<dbReference type="RefSeq" id="WP_012631775.1">
    <property type="nucleotide sequence ID" value="NC_011891.1"/>
</dbReference>
<evidence type="ECO:0000256" key="2">
    <source>
        <dbReference type="SAM" id="SignalP"/>
    </source>
</evidence>
<evidence type="ECO:0000313" key="3">
    <source>
        <dbReference type="EMBL" id="ACL63721.1"/>
    </source>
</evidence>
<accession>B8JA18</accession>
<gene>
    <name evidence="3" type="ordered locus">A2cp1_0364</name>
</gene>
<dbReference type="PANTHER" id="PTHR33227">
    <property type="entry name" value="STIGMA-SPECIFIC STIG1-LIKE PROTEIN 3"/>
    <property type="match status" value="1"/>
</dbReference>
<dbReference type="Gene3D" id="2.130.10.10">
    <property type="entry name" value="YVTN repeat-like/Quinoprotein amine dehydrogenase"/>
    <property type="match status" value="1"/>
</dbReference>
<dbReference type="KEGG" id="acp:A2cp1_0364"/>
<dbReference type="Pfam" id="PF04885">
    <property type="entry name" value="Stig1"/>
    <property type="match status" value="1"/>
</dbReference>
<name>B8JA18_ANAD2</name>
<dbReference type="InterPro" id="IPR015943">
    <property type="entry name" value="WD40/YVTN_repeat-like_dom_sf"/>
</dbReference>
<protein>
    <submittedName>
        <fullName evidence="3">Uncharacterized protein</fullName>
    </submittedName>
</protein>
<keyword evidence="1 2" id="KW-0732">Signal</keyword>
<organism evidence="3 4">
    <name type="scientific">Anaeromyxobacter dehalogenans (strain ATCC BAA-258 / DSM 21875 / 2CP-1)</name>
    <dbReference type="NCBI Taxonomy" id="455488"/>
    <lineage>
        <taxon>Bacteria</taxon>
        <taxon>Pseudomonadati</taxon>
        <taxon>Myxococcota</taxon>
        <taxon>Myxococcia</taxon>
        <taxon>Myxococcales</taxon>
        <taxon>Cystobacterineae</taxon>
        <taxon>Anaeromyxobacteraceae</taxon>
        <taxon>Anaeromyxobacter</taxon>
    </lineage>
</organism>
<evidence type="ECO:0000256" key="1">
    <source>
        <dbReference type="ARBA" id="ARBA00022729"/>
    </source>
</evidence>
<sequence>MRPTFLATLAAAALLACSARSSCPEGQVDCGGRCVALSADPLNCGACGTVCGAGGACRAGACDCGPGTVRCGETCAQLESDPANCGACGKTCPGAQVCGTAGGAIACADACGAGLTACDRACVDLASDRYHCGACGVPCEPGEACDGGTCRSLQVACFATDDVRPLAPDLAGTGSPRPAGDGPVALAGLDGDVWAAAALSGSLVRLPLELAAPSVEHALHAADLEGIAAVGDRLLVSNSGGGSVAVVEPGTGRVLDDVILPGPPGANPRGIAVLDGRAYVALYGKDEASGGQAVAVLDVSGVPGCAGAPCATLERTIDLRGAADAGALPFPAHAVALGANVYVTLANLAKDSDPTSWTYGYYVTPAGPGRLVTIDGASGASRVLSLGDGCKNPGALAAHGSTLWISCAGAGAAGLLPVDLSNPAAPEVGGLLLTAFDAPGAVAFCRGAGFVSDQYTGRVQRFDPVTRNAQEAVEVCPMGAQGWAWAADLLCAPGR</sequence>
<keyword evidence="4" id="KW-1185">Reference proteome</keyword>
<dbReference type="PROSITE" id="PS51257">
    <property type="entry name" value="PROKAR_LIPOPROTEIN"/>
    <property type="match status" value="1"/>
</dbReference>
<dbReference type="SUPFAM" id="SSF63825">
    <property type="entry name" value="YWTD domain"/>
    <property type="match status" value="1"/>
</dbReference>
<dbReference type="NCBIfam" id="NF041328">
    <property type="entry name" value="C_rich_MXAN6577"/>
    <property type="match status" value="1"/>
</dbReference>
<dbReference type="HOGENOM" id="CLU_508730_0_0_7"/>
<dbReference type="PANTHER" id="PTHR33227:SF48">
    <property type="entry name" value="STIGMA-SPECIFIC STIG1-LIKE PROTEIN 4"/>
    <property type="match status" value="1"/>
</dbReference>
<dbReference type="Proteomes" id="UP000007089">
    <property type="component" value="Chromosome"/>
</dbReference>
<dbReference type="InterPro" id="IPR006969">
    <property type="entry name" value="Stig-like"/>
</dbReference>